<dbReference type="GO" id="GO:0008270">
    <property type="term" value="F:zinc ion binding"/>
    <property type="evidence" value="ECO:0007669"/>
    <property type="project" value="UniProtKB-UniRule"/>
</dbReference>
<evidence type="ECO:0000256" key="4">
    <source>
        <dbReference type="ARBA" id="ARBA00022723"/>
    </source>
</evidence>
<feature type="binding site" evidence="8">
    <location>
        <position position="73"/>
    </location>
    <ligand>
        <name>Zn(2+)</name>
        <dbReference type="ChEBI" id="CHEBI:29105"/>
        <label>2</label>
        <note>catalytic</note>
    </ligand>
</feature>
<comment type="similarity">
    <text evidence="8">Belongs to the RNase Z family.</text>
</comment>
<dbReference type="InterPro" id="IPR036866">
    <property type="entry name" value="RibonucZ/Hydroxyglut_hydro"/>
</dbReference>
<feature type="binding site" evidence="8">
    <location>
        <position position="70"/>
    </location>
    <ligand>
        <name>Zn(2+)</name>
        <dbReference type="ChEBI" id="CHEBI:29105"/>
        <label>1</label>
        <note>catalytic</note>
    </ligand>
</feature>
<dbReference type="Proteomes" id="UP000281118">
    <property type="component" value="Unassembled WGS sequence"/>
</dbReference>
<keyword evidence="6 8" id="KW-0378">Hydrolase</keyword>
<comment type="caution">
    <text evidence="9">The sequence shown here is derived from an EMBL/GenBank/DDBJ whole genome shotgun (WGS) entry which is preliminary data.</text>
</comment>
<gene>
    <name evidence="8" type="primary">rnz</name>
    <name evidence="9" type="ORF">EJP67_31325</name>
</gene>
<dbReference type="EMBL" id="RXFT01000021">
    <property type="protein sequence ID" value="RUR71546.1"/>
    <property type="molecule type" value="Genomic_DNA"/>
</dbReference>
<dbReference type="AlphaFoldDB" id="A0A433MUR9"/>
<comment type="cofactor">
    <cofactor evidence="8">
        <name>Zn(2+)</name>
        <dbReference type="ChEBI" id="CHEBI:29105"/>
    </cofactor>
    <text evidence="8">Binds 2 Zn(2+) ions.</text>
</comment>
<sequence>MALTTMMKLTFLGTSSGTPTRHRNVSGLAVQTVLGADWFLVDCGEGTQHRVLQTPLSLNDLAAVCITHVHGDHCYGLPGLLASAGMGKRTKPLKLIAPLPVWEWFEATRRLTDLHLPYEVEHVDLENEALVYDMPGLRIERHVLRHRVPSHAYRVQVETRRVRLKAEALRAVGLPPGPAWRALQNGEDVSFNGETLHSADFVDTQVDTAVAVLGGDNAEPAMLHEACQGAQLLVHEATFTQDALDKVGPGPMHSSARLLAEFAQSVEVPNLILTHFSARHQNGEGMAALMAETQAHYRGHAFLANDLDVYELDSAGKVTVTRA</sequence>
<evidence type="ECO:0000256" key="2">
    <source>
        <dbReference type="ARBA" id="ARBA00022694"/>
    </source>
</evidence>
<keyword evidence="5 8" id="KW-0255">Endonuclease</keyword>
<evidence type="ECO:0000256" key="8">
    <source>
        <dbReference type="HAMAP-Rule" id="MF_01818"/>
    </source>
</evidence>
<comment type="function">
    <text evidence="8">Zinc phosphodiesterase, which displays some tRNA 3'-processing endonuclease activity. Probably involved in tRNA maturation, by removing a 3'-trailer from precursor tRNA.</text>
</comment>
<dbReference type="OrthoDB" id="9803916at2"/>
<evidence type="ECO:0000313" key="10">
    <source>
        <dbReference type="Proteomes" id="UP000281118"/>
    </source>
</evidence>
<feature type="active site" description="Proton acceptor" evidence="8">
    <location>
        <position position="72"/>
    </location>
</feature>
<comment type="catalytic activity">
    <reaction evidence="8">
        <text>Endonucleolytic cleavage of RNA, removing extra 3' nucleotides from tRNA precursor, generating 3' termini of tRNAs. A 3'-hydroxy group is left at the tRNA terminus and a 5'-phosphoryl group is left at the trailer molecule.</text>
        <dbReference type="EC" id="3.1.26.11"/>
    </reaction>
</comment>
<protein>
    <recommendedName>
        <fullName evidence="8">Ribonuclease Z</fullName>
        <shortName evidence="8">RNase Z</shortName>
        <ecNumber evidence="8">3.1.26.11</ecNumber>
    </recommendedName>
    <alternativeName>
        <fullName evidence="8">tRNA 3 endonuclease</fullName>
    </alternativeName>
    <alternativeName>
        <fullName evidence="8">tRNase Z</fullName>
    </alternativeName>
</protein>
<dbReference type="GO" id="GO:0042781">
    <property type="term" value="F:3'-tRNA processing endoribonuclease activity"/>
    <property type="evidence" value="ECO:0007669"/>
    <property type="project" value="UniProtKB-UniRule"/>
</dbReference>
<keyword evidence="4 8" id="KW-0479">Metal-binding</keyword>
<evidence type="ECO:0000256" key="7">
    <source>
        <dbReference type="ARBA" id="ARBA00022833"/>
    </source>
</evidence>
<dbReference type="EC" id="3.1.26.11" evidence="8"/>
<dbReference type="Gene3D" id="3.60.15.10">
    <property type="entry name" value="Ribonuclease Z/Hydroxyacylglutathione hydrolase-like"/>
    <property type="match status" value="1"/>
</dbReference>
<proteinExistence type="inferred from homology"/>
<feature type="binding site" evidence="8">
    <location>
        <position position="275"/>
    </location>
    <ligand>
        <name>Zn(2+)</name>
        <dbReference type="ChEBI" id="CHEBI:29105"/>
        <label>2</label>
        <note>catalytic</note>
    </ligand>
</feature>
<reference evidence="9 10" key="1">
    <citation type="submission" date="2018-12" db="EMBL/GenBank/DDBJ databases">
        <title>The genome sequences of Variovorax guangxiensis DSM 27352.</title>
        <authorList>
            <person name="Gao J."/>
            <person name="Sun J."/>
        </authorList>
    </citation>
    <scope>NUCLEOTIDE SEQUENCE [LARGE SCALE GENOMIC DNA]</scope>
    <source>
        <strain evidence="9 10">DSM 27352</strain>
    </source>
</reference>
<evidence type="ECO:0000256" key="1">
    <source>
        <dbReference type="ARBA" id="ARBA00011738"/>
    </source>
</evidence>
<dbReference type="CDD" id="cd07717">
    <property type="entry name" value="RNaseZ_ZiPD-like_MBL-fold"/>
    <property type="match status" value="1"/>
</dbReference>
<organism evidence="9 10">
    <name type="scientific">Variovorax guangxiensis</name>
    <dbReference type="NCBI Taxonomy" id="1775474"/>
    <lineage>
        <taxon>Bacteria</taxon>
        <taxon>Pseudomonadati</taxon>
        <taxon>Pseudomonadota</taxon>
        <taxon>Betaproteobacteria</taxon>
        <taxon>Burkholderiales</taxon>
        <taxon>Comamonadaceae</taxon>
        <taxon>Variovorax</taxon>
    </lineage>
</organism>
<keyword evidence="2 8" id="KW-0819">tRNA processing</keyword>
<accession>A0A433MUR9</accession>
<feature type="binding site" evidence="8">
    <location>
        <position position="216"/>
    </location>
    <ligand>
        <name>Zn(2+)</name>
        <dbReference type="ChEBI" id="CHEBI:29105"/>
        <label>1</label>
        <note>catalytic</note>
    </ligand>
</feature>
<dbReference type="HAMAP" id="MF_01818">
    <property type="entry name" value="RNase_Z_BN"/>
    <property type="match status" value="1"/>
</dbReference>
<feature type="binding site" evidence="8">
    <location>
        <position position="68"/>
    </location>
    <ligand>
        <name>Zn(2+)</name>
        <dbReference type="ChEBI" id="CHEBI:29105"/>
        <label>1</label>
        <note>catalytic</note>
    </ligand>
</feature>
<name>A0A433MUR9_9BURK</name>
<keyword evidence="7 8" id="KW-0862">Zinc</keyword>
<evidence type="ECO:0000256" key="5">
    <source>
        <dbReference type="ARBA" id="ARBA00022759"/>
    </source>
</evidence>
<feature type="binding site" evidence="8">
    <location>
        <position position="146"/>
    </location>
    <ligand>
        <name>Zn(2+)</name>
        <dbReference type="ChEBI" id="CHEBI:29105"/>
        <label>1</label>
        <note>catalytic</note>
    </ligand>
</feature>
<comment type="subunit">
    <text evidence="1 8">Homodimer.</text>
</comment>
<dbReference type="PANTHER" id="PTHR46018">
    <property type="entry name" value="ZINC PHOSPHODIESTERASE ELAC PROTEIN 1"/>
    <property type="match status" value="1"/>
</dbReference>
<feature type="binding site" evidence="8">
    <location>
        <position position="216"/>
    </location>
    <ligand>
        <name>Zn(2+)</name>
        <dbReference type="ChEBI" id="CHEBI:29105"/>
        <label>2</label>
        <note>catalytic</note>
    </ligand>
</feature>
<evidence type="ECO:0000256" key="6">
    <source>
        <dbReference type="ARBA" id="ARBA00022801"/>
    </source>
</evidence>
<evidence type="ECO:0000313" key="9">
    <source>
        <dbReference type="EMBL" id="RUR71546.1"/>
    </source>
</evidence>
<dbReference type="SUPFAM" id="SSF56281">
    <property type="entry name" value="Metallo-hydrolase/oxidoreductase"/>
    <property type="match status" value="1"/>
</dbReference>
<dbReference type="PANTHER" id="PTHR46018:SF2">
    <property type="entry name" value="ZINC PHOSPHODIESTERASE ELAC PROTEIN 1"/>
    <property type="match status" value="1"/>
</dbReference>
<evidence type="ECO:0000256" key="3">
    <source>
        <dbReference type="ARBA" id="ARBA00022722"/>
    </source>
</evidence>
<dbReference type="Pfam" id="PF23023">
    <property type="entry name" value="Anti-Pycsar_Apyc1"/>
    <property type="match status" value="1"/>
</dbReference>
<feature type="binding site" evidence="8">
    <location>
        <position position="72"/>
    </location>
    <ligand>
        <name>Zn(2+)</name>
        <dbReference type="ChEBI" id="CHEBI:29105"/>
        <label>2</label>
        <note>catalytic</note>
    </ligand>
</feature>
<dbReference type="InterPro" id="IPR013471">
    <property type="entry name" value="RNase_Z/BN"/>
</dbReference>
<keyword evidence="3 8" id="KW-0540">Nuclease</keyword>